<accession>A0ACC0BHL4</accession>
<name>A0ACC0BHL4_CATRO</name>
<proteinExistence type="predicted"/>
<evidence type="ECO:0000313" key="1">
    <source>
        <dbReference type="EMBL" id="KAI5672120.1"/>
    </source>
</evidence>
<comment type="caution">
    <text evidence="1">The sequence shown here is derived from an EMBL/GenBank/DDBJ whole genome shotgun (WGS) entry which is preliminary data.</text>
</comment>
<evidence type="ECO:0000313" key="2">
    <source>
        <dbReference type="Proteomes" id="UP001060085"/>
    </source>
</evidence>
<dbReference type="Proteomes" id="UP001060085">
    <property type="component" value="Linkage Group LG03"/>
</dbReference>
<organism evidence="1 2">
    <name type="scientific">Catharanthus roseus</name>
    <name type="common">Madagascar periwinkle</name>
    <name type="synonym">Vinca rosea</name>
    <dbReference type="NCBI Taxonomy" id="4058"/>
    <lineage>
        <taxon>Eukaryota</taxon>
        <taxon>Viridiplantae</taxon>
        <taxon>Streptophyta</taxon>
        <taxon>Embryophyta</taxon>
        <taxon>Tracheophyta</taxon>
        <taxon>Spermatophyta</taxon>
        <taxon>Magnoliopsida</taxon>
        <taxon>eudicotyledons</taxon>
        <taxon>Gunneridae</taxon>
        <taxon>Pentapetalae</taxon>
        <taxon>asterids</taxon>
        <taxon>lamiids</taxon>
        <taxon>Gentianales</taxon>
        <taxon>Apocynaceae</taxon>
        <taxon>Rauvolfioideae</taxon>
        <taxon>Vinceae</taxon>
        <taxon>Catharanthinae</taxon>
        <taxon>Catharanthus</taxon>
    </lineage>
</organism>
<dbReference type="EMBL" id="CM044703">
    <property type="protein sequence ID" value="KAI5672120.1"/>
    <property type="molecule type" value="Genomic_DNA"/>
</dbReference>
<reference evidence="2" key="1">
    <citation type="journal article" date="2023" name="Nat. Plants">
        <title>Single-cell RNA sequencing provides a high-resolution roadmap for understanding the multicellular compartmentation of specialized metabolism.</title>
        <authorList>
            <person name="Sun S."/>
            <person name="Shen X."/>
            <person name="Li Y."/>
            <person name="Li Y."/>
            <person name="Wang S."/>
            <person name="Li R."/>
            <person name="Zhang H."/>
            <person name="Shen G."/>
            <person name="Guo B."/>
            <person name="Wei J."/>
            <person name="Xu J."/>
            <person name="St-Pierre B."/>
            <person name="Chen S."/>
            <person name="Sun C."/>
        </authorList>
    </citation>
    <scope>NUCLEOTIDE SEQUENCE [LARGE SCALE GENOMIC DNA]</scope>
</reference>
<sequence length="137" mass="15691">MMKEARKNEEQSLSVTVGDMKRDDQEANELIYGPTTRARARRSRKRPSRVYPTVAGRCLGHSFPKSVRTTKSSIEVLQQGVDLWKVKDSIFGISSGDEFDMCSKNEVLDQIQSFLQSFDRLISKEIFGFKLFSSFKQ</sequence>
<keyword evidence="2" id="KW-1185">Reference proteome</keyword>
<protein>
    <submittedName>
        <fullName evidence="1">Uncharacterized protein</fullName>
    </submittedName>
</protein>
<gene>
    <name evidence="1" type="ORF">M9H77_12484</name>
</gene>